<dbReference type="VEuPathDB" id="FungiDB:RhiirFUN_011284"/>
<name>U9TKC6_RHIID</name>
<reference evidence="1" key="1">
    <citation type="submission" date="2013-07" db="EMBL/GenBank/DDBJ databases">
        <title>The genome of an arbuscular mycorrhizal fungus provides insights into the evolution of the oldest plant symbiosis.</title>
        <authorList>
            <consortium name="DOE Joint Genome Institute"/>
            <person name="Tisserant E."/>
            <person name="Malbreil M."/>
            <person name="Kuo A."/>
            <person name="Kohler A."/>
            <person name="Symeonidi A."/>
            <person name="Balestrini R."/>
            <person name="Charron P."/>
            <person name="Duensing N."/>
            <person name="Frei-dit-Frey N."/>
            <person name="Gianinazzi-Pearson V."/>
            <person name="Gilbert B."/>
            <person name="Handa Y."/>
            <person name="Hijri M."/>
            <person name="Kaul R."/>
            <person name="Kawaguchi M."/>
            <person name="Krajinski F."/>
            <person name="Lammers P."/>
            <person name="Lapierre D."/>
            <person name="Masclaux F.G."/>
            <person name="Murat C."/>
            <person name="Morin E."/>
            <person name="Ndikumana S."/>
            <person name="Pagni M."/>
            <person name="Petitpierre D."/>
            <person name="Requena N."/>
            <person name="Rosikiewicz P."/>
            <person name="Riley R."/>
            <person name="Saito K."/>
            <person name="San Clemente H."/>
            <person name="Shapiro H."/>
            <person name="van Tuinen D."/>
            <person name="Becard G."/>
            <person name="Bonfante P."/>
            <person name="Paszkowski U."/>
            <person name="Shachar-Hill Y."/>
            <person name="Young J.P."/>
            <person name="Sanders I.R."/>
            <person name="Henrissat B."/>
            <person name="Rensing S.A."/>
            <person name="Grigoriev I.V."/>
            <person name="Corradi N."/>
            <person name="Roux C."/>
            <person name="Martin F."/>
        </authorList>
    </citation>
    <scope>NUCLEOTIDE SEQUENCE</scope>
    <source>
        <strain evidence="1">DAOM 197198</strain>
    </source>
</reference>
<dbReference type="InterPro" id="IPR032675">
    <property type="entry name" value="LRR_dom_sf"/>
</dbReference>
<dbReference type="SUPFAM" id="SSF52047">
    <property type="entry name" value="RNI-like"/>
    <property type="match status" value="1"/>
</dbReference>
<gene>
    <name evidence="1" type="ORF">GLOINDRAFT_31533</name>
</gene>
<dbReference type="HOGENOM" id="CLU_063940_0_0_1"/>
<accession>U9TKC6</accession>
<evidence type="ECO:0000313" key="1">
    <source>
        <dbReference type="EMBL" id="ESA08575.1"/>
    </source>
</evidence>
<sequence>MSIINKDILFLTFKELQDDSKSIFSCLMNKNYLFFIIAYYLFGDIEEFITNQGIQLPSSSNQSLLSYDSICELNCNTSVGSTYFYGLSQCCQNIQRLNIVNIDISPNDGIVKLIEVRKNLKYFEYLQDFIHTLLPCILPKFHKLKKLAIDVDLFFTGEEELLKSLIYHDLEILNIDSSNLNVISSIIENCGGRLKKILFRPYDLKEIRRDFKNSNTLNFIRKVYENCPLIEYLSIVLLPSKEHFNEFEKLLKICKNLKYLWLGKLSINRIESLEEITENGGTLLKIFINSAPTNLKELRFFEEFKFSLENLEEFLGKWKGCPFSILTCDSLYESEDYKKLIDKYKNNGIIKEFRYEIDYRELINSFIVL</sequence>
<protein>
    <submittedName>
        <fullName evidence="1">Uncharacterized protein</fullName>
    </submittedName>
</protein>
<organism evidence="1">
    <name type="scientific">Rhizophagus irregularis (strain DAOM 181602 / DAOM 197198 / MUCL 43194)</name>
    <name type="common">Arbuscular mycorrhizal fungus</name>
    <name type="synonym">Glomus intraradices</name>
    <dbReference type="NCBI Taxonomy" id="747089"/>
    <lineage>
        <taxon>Eukaryota</taxon>
        <taxon>Fungi</taxon>
        <taxon>Fungi incertae sedis</taxon>
        <taxon>Mucoromycota</taxon>
        <taxon>Glomeromycotina</taxon>
        <taxon>Glomeromycetes</taxon>
        <taxon>Glomerales</taxon>
        <taxon>Glomeraceae</taxon>
        <taxon>Rhizophagus</taxon>
    </lineage>
</organism>
<dbReference type="Gene3D" id="3.80.10.10">
    <property type="entry name" value="Ribonuclease Inhibitor"/>
    <property type="match status" value="1"/>
</dbReference>
<dbReference type="AlphaFoldDB" id="U9TKC6"/>
<dbReference type="EMBL" id="KI289029">
    <property type="protein sequence ID" value="ESA08575.1"/>
    <property type="molecule type" value="Genomic_DNA"/>
</dbReference>
<proteinExistence type="predicted"/>